<feature type="active site" description="Cysteine persulfide intermediate" evidence="1">
    <location>
        <position position="119"/>
    </location>
</feature>
<dbReference type="Gene3D" id="3.40.140.10">
    <property type="entry name" value="Cytidine Deaminase, domain 2"/>
    <property type="match status" value="1"/>
</dbReference>
<dbReference type="EMBL" id="QPJY01000009">
    <property type="protein sequence ID" value="RCX26572.1"/>
    <property type="molecule type" value="Genomic_DNA"/>
</dbReference>
<dbReference type="Gene3D" id="3.10.20.10">
    <property type="match status" value="1"/>
</dbReference>
<dbReference type="GO" id="GO:0006777">
    <property type="term" value="P:Mo-molybdopterin cofactor biosynthetic process"/>
    <property type="evidence" value="ECO:0007669"/>
    <property type="project" value="UniProtKB-UniRule"/>
</dbReference>
<comment type="caution">
    <text evidence="2">The sequence shown here is derived from an EMBL/GenBank/DDBJ whole genome shotgun (WGS) entry which is preliminary data.</text>
</comment>
<dbReference type="PANTHER" id="PTHR30592">
    <property type="entry name" value="FORMATE DEHYDROGENASE"/>
    <property type="match status" value="1"/>
</dbReference>
<dbReference type="Pfam" id="PF02634">
    <property type="entry name" value="FdhD-NarQ"/>
    <property type="match status" value="1"/>
</dbReference>
<evidence type="ECO:0000313" key="3">
    <source>
        <dbReference type="Proteomes" id="UP000252707"/>
    </source>
</evidence>
<organism evidence="2 3">
    <name type="scientific">Thioalbus denitrificans</name>
    <dbReference type="NCBI Taxonomy" id="547122"/>
    <lineage>
        <taxon>Bacteria</taxon>
        <taxon>Pseudomonadati</taxon>
        <taxon>Pseudomonadota</taxon>
        <taxon>Gammaproteobacteria</taxon>
        <taxon>Chromatiales</taxon>
        <taxon>Ectothiorhodospiraceae</taxon>
        <taxon>Thioalbus</taxon>
    </lineage>
</organism>
<dbReference type="GO" id="GO:0016783">
    <property type="term" value="F:sulfurtransferase activity"/>
    <property type="evidence" value="ECO:0007669"/>
    <property type="project" value="InterPro"/>
</dbReference>
<keyword evidence="3" id="KW-1185">Reference proteome</keyword>
<comment type="similarity">
    <text evidence="1">Belongs to the FdhD family.</text>
</comment>
<proteinExistence type="inferred from homology"/>
<reference evidence="2 3" key="1">
    <citation type="submission" date="2018-07" db="EMBL/GenBank/DDBJ databases">
        <title>Genomic Encyclopedia of Type Strains, Phase IV (KMG-IV): sequencing the most valuable type-strain genomes for metagenomic binning, comparative biology and taxonomic classification.</title>
        <authorList>
            <person name="Goeker M."/>
        </authorList>
    </citation>
    <scope>NUCLEOTIDE SEQUENCE [LARGE SCALE GENOMIC DNA]</scope>
    <source>
        <strain evidence="2 3">DSM 26407</strain>
    </source>
</reference>
<keyword evidence="1" id="KW-0963">Cytoplasm</keyword>
<dbReference type="PANTHER" id="PTHR30592:SF4">
    <property type="entry name" value="SULFUR CARRIER PROTEIN FDHD"/>
    <property type="match status" value="1"/>
</dbReference>
<dbReference type="AlphaFoldDB" id="A0A369BXY6"/>
<dbReference type="InterPro" id="IPR003786">
    <property type="entry name" value="FdhD"/>
</dbReference>
<evidence type="ECO:0000313" key="2">
    <source>
        <dbReference type="EMBL" id="RCX26572.1"/>
    </source>
</evidence>
<comment type="function">
    <text evidence="1">Required for formate dehydrogenase (FDH) activity. Acts as a sulfur carrier protein that transfers sulfur from IscS to the molybdenum cofactor prior to its insertion into FDH.</text>
</comment>
<dbReference type="GO" id="GO:0097163">
    <property type="term" value="F:sulfur carrier activity"/>
    <property type="evidence" value="ECO:0007669"/>
    <property type="project" value="UniProtKB-UniRule"/>
</dbReference>
<dbReference type="Proteomes" id="UP000252707">
    <property type="component" value="Unassembled WGS sequence"/>
</dbReference>
<sequence length="294" mass="32528">MADDTRQPYRPRMSDAALAPTRAVQVRDEYGDRREVHIAGESPLTVFVDDREIVTLMTLGSRPEALAIGYLRTQRFVYALEEIAAVEVDWERESVRVTTHHGVEGWDEKLKQRTVTTGCGQGTVFSCTIDHLYDRRLPAVSLRQSRIYDLLETLSGHNDVYRSAGAVHGCALCGEGRIVHFVEDVGRHNAADAIAGLMWLDGIGGGDKIFYTTGRLTSEIVMKTALMGIPVLLSRSGVTHMGLELARDLGMTMIARAKGRHFLVFNGSENLDYDAPPERRNEAAVTRLSRAAGE</sequence>
<comment type="subcellular location">
    <subcellularLocation>
        <location evidence="1">Cytoplasm</location>
    </subcellularLocation>
</comment>
<dbReference type="OrthoDB" id="3197277at2"/>
<dbReference type="SUPFAM" id="SSF53927">
    <property type="entry name" value="Cytidine deaminase-like"/>
    <property type="match status" value="1"/>
</dbReference>
<dbReference type="GO" id="GO:0005737">
    <property type="term" value="C:cytoplasm"/>
    <property type="evidence" value="ECO:0007669"/>
    <property type="project" value="UniProtKB-SubCell"/>
</dbReference>
<dbReference type="HAMAP" id="MF_00187">
    <property type="entry name" value="FdhD"/>
    <property type="match status" value="1"/>
</dbReference>
<gene>
    <name evidence="1" type="primary">fdhD</name>
    <name evidence="2" type="ORF">DFQ59_109101</name>
</gene>
<name>A0A369BXY6_9GAMM</name>
<dbReference type="InterPro" id="IPR016193">
    <property type="entry name" value="Cytidine_deaminase-like"/>
</dbReference>
<comment type="caution">
    <text evidence="1">Lacks conserved residue(s) required for the propagation of feature annotation.</text>
</comment>
<keyword evidence="1" id="KW-0501">Molybdenum cofactor biosynthesis</keyword>
<dbReference type="PIRSF" id="PIRSF015626">
    <property type="entry name" value="FdhD"/>
    <property type="match status" value="1"/>
</dbReference>
<dbReference type="RefSeq" id="WP_114280651.1">
    <property type="nucleotide sequence ID" value="NZ_QPJY01000009.1"/>
</dbReference>
<evidence type="ECO:0000256" key="1">
    <source>
        <dbReference type="HAMAP-Rule" id="MF_00187"/>
    </source>
</evidence>
<protein>
    <recommendedName>
        <fullName evidence="1">Sulfur carrier protein FdhD</fullName>
    </recommendedName>
</protein>
<accession>A0A369BXY6</accession>